<reference evidence="2 3" key="1">
    <citation type="journal article" date="2020" name="Phytopathology">
        <title>Genome Sequence Resources of Colletotrichum truncatum, C. plurivorum, C. musicola, and C. sojae: Four Species Pathogenic to Soybean (Glycine max).</title>
        <authorList>
            <person name="Rogerio F."/>
            <person name="Boufleur T.R."/>
            <person name="Ciampi-Guillardi M."/>
            <person name="Sukno S.A."/>
            <person name="Thon M.R."/>
            <person name="Massola Junior N.S."/>
            <person name="Baroncelli R."/>
        </authorList>
    </citation>
    <scope>NUCLEOTIDE SEQUENCE [LARGE SCALE GENOMIC DNA]</scope>
    <source>
        <strain evidence="2 3">LFN0009</strain>
    </source>
</reference>
<accession>A0A8H6MLX4</accession>
<keyword evidence="3" id="KW-1185">Reference proteome</keyword>
<comment type="caution">
    <text evidence="2">The sequence shown here is derived from an EMBL/GenBank/DDBJ whole genome shotgun (WGS) entry which is preliminary data.</text>
</comment>
<dbReference type="Proteomes" id="UP000652219">
    <property type="component" value="Unassembled WGS sequence"/>
</dbReference>
<dbReference type="AlphaFoldDB" id="A0A8H6MLX4"/>
<name>A0A8H6MLX4_9PEZI</name>
<evidence type="ECO:0000313" key="3">
    <source>
        <dbReference type="Proteomes" id="UP000652219"/>
    </source>
</evidence>
<evidence type="ECO:0000313" key="2">
    <source>
        <dbReference type="EMBL" id="KAF6798146.1"/>
    </source>
</evidence>
<sequence length="174" mass="18956">MSHYQLRKPCSSTSKRLRTPSARSPPSSLPAGETVVVRPAHEAITHAEKSLALRGGGSPARALSHGVHPAFAIRGWPAVALRDDAVNRSSRDLHDSSTAATQLRSASDFEHALLMFRTEEPEDGAERVEHVAHGGDQNLYCPRRNRDRCALTSSTLCDGQGTMRVIRTVRPNES</sequence>
<proteinExistence type="predicted"/>
<evidence type="ECO:0000256" key="1">
    <source>
        <dbReference type="SAM" id="MobiDB-lite"/>
    </source>
</evidence>
<dbReference type="EMBL" id="WIGN01000342">
    <property type="protein sequence ID" value="KAF6798146.1"/>
    <property type="molecule type" value="Genomic_DNA"/>
</dbReference>
<gene>
    <name evidence="2" type="ORF">CSOJ01_12796</name>
</gene>
<protein>
    <submittedName>
        <fullName evidence="2">Uncharacterized protein</fullName>
    </submittedName>
</protein>
<feature type="compositionally biased region" description="Low complexity" evidence="1">
    <location>
        <begin position="19"/>
        <end position="31"/>
    </location>
</feature>
<organism evidence="2 3">
    <name type="scientific">Colletotrichum sojae</name>
    <dbReference type="NCBI Taxonomy" id="2175907"/>
    <lineage>
        <taxon>Eukaryota</taxon>
        <taxon>Fungi</taxon>
        <taxon>Dikarya</taxon>
        <taxon>Ascomycota</taxon>
        <taxon>Pezizomycotina</taxon>
        <taxon>Sordariomycetes</taxon>
        <taxon>Hypocreomycetidae</taxon>
        <taxon>Glomerellales</taxon>
        <taxon>Glomerellaceae</taxon>
        <taxon>Colletotrichum</taxon>
        <taxon>Colletotrichum orchidearum species complex</taxon>
    </lineage>
</organism>
<feature type="region of interest" description="Disordered" evidence="1">
    <location>
        <begin position="1"/>
        <end position="34"/>
    </location>
</feature>